<dbReference type="Proteomes" id="UP000198851">
    <property type="component" value="Unassembled WGS sequence"/>
</dbReference>
<evidence type="ECO:0000313" key="10">
    <source>
        <dbReference type="Proteomes" id="UP000198851"/>
    </source>
</evidence>
<keyword evidence="10" id="KW-1185">Reference proteome</keyword>
<dbReference type="GO" id="GO:0020037">
    <property type="term" value="F:heme binding"/>
    <property type="evidence" value="ECO:0007669"/>
    <property type="project" value="InterPro"/>
</dbReference>
<keyword evidence="1" id="KW-0813">Transport</keyword>
<reference evidence="10" key="1">
    <citation type="submission" date="2016-10" db="EMBL/GenBank/DDBJ databases">
        <authorList>
            <person name="Varghese N."/>
            <person name="Submissions S."/>
        </authorList>
    </citation>
    <scope>NUCLEOTIDE SEQUENCE [LARGE SCALE GENOMIC DNA]</scope>
    <source>
        <strain evidence="10">DSM 28453</strain>
    </source>
</reference>
<dbReference type="InterPro" id="IPR036909">
    <property type="entry name" value="Cyt_c-like_dom_sf"/>
</dbReference>
<evidence type="ECO:0000313" key="9">
    <source>
        <dbReference type="EMBL" id="SFL38423.1"/>
    </source>
</evidence>
<organism evidence="9 10">
    <name type="scientific">Shimia haliotis</name>
    <dbReference type="NCBI Taxonomy" id="1280847"/>
    <lineage>
        <taxon>Bacteria</taxon>
        <taxon>Pseudomonadati</taxon>
        <taxon>Pseudomonadota</taxon>
        <taxon>Alphaproteobacteria</taxon>
        <taxon>Rhodobacterales</taxon>
        <taxon>Roseobacteraceae</taxon>
    </lineage>
</organism>
<dbReference type="STRING" id="1280847.SAMN04488036_11189"/>
<dbReference type="Gene3D" id="1.10.760.10">
    <property type="entry name" value="Cytochrome c-like domain"/>
    <property type="match status" value="1"/>
</dbReference>
<evidence type="ECO:0000256" key="4">
    <source>
        <dbReference type="ARBA" id="ARBA00022982"/>
    </source>
</evidence>
<dbReference type="PROSITE" id="PS51007">
    <property type="entry name" value="CYTC"/>
    <property type="match status" value="1"/>
</dbReference>
<dbReference type="RefSeq" id="WP_093325954.1">
    <property type="nucleotide sequence ID" value="NZ_FOSZ01000011.1"/>
</dbReference>
<feature type="signal peptide" evidence="7">
    <location>
        <begin position="1"/>
        <end position="20"/>
    </location>
</feature>
<dbReference type="SUPFAM" id="SSF46626">
    <property type="entry name" value="Cytochrome c"/>
    <property type="match status" value="1"/>
</dbReference>
<dbReference type="InterPro" id="IPR002327">
    <property type="entry name" value="Cyt_c_1A/1B"/>
</dbReference>
<evidence type="ECO:0000256" key="2">
    <source>
        <dbReference type="ARBA" id="ARBA00022617"/>
    </source>
</evidence>
<dbReference type="AlphaFoldDB" id="A0A1I4H9R9"/>
<dbReference type="EMBL" id="FOSZ01000011">
    <property type="protein sequence ID" value="SFL38423.1"/>
    <property type="molecule type" value="Genomic_DNA"/>
</dbReference>
<evidence type="ECO:0000259" key="8">
    <source>
        <dbReference type="PROSITE" id="PS51007"/>
    </source>
</evidence>
<dbReference type="GO" id="GO:0009055">
    <property type="term" value="F:electron transfer activity"/>
    <property type="evidence" value="ECO:0007669"/>
    <property type="project" value="InterPro"/>
</dbReference>
<evidence type="ECO:0000256" key="7">
    <source>
        <dbReference type="SAM" id="SignalP"/>
    </source>
</evidence>
<keyword evidence="4" id="KW-0249">Electron transport</keyword>
<evidence type="ECO:0000256" key="5">
    <source>
        <dbReference type="ARBA" id="ARBA00023004"/>
    </source>
</evidence>
<dbReference type="InterPro" id="IPR009056">
    <property type="entry name" value="Cyt_c-like_dom"/>
</dbReference>
<accession>A0A1I4H9R9</accession>
<proteinExistence type="predicted"/>
<name>A0A1I4H9R9_9RHOB</name>
<keyword evidence="2 6" id="KW-0349">Heme</keyword>
<dbReference type="Pfam" id="PF00034">
    <property type="entry name" value="Cytochrom_C"/>
    <property type="match status" value="1"/>
</dbReference>
<evidence type="ECO:0000256" key="1">
    <source>
        <dbReference type="ARBA" id="ARBA00022448"/>
    </source>
</evidence>
<dbReference type="OrthoDB" id="9805828at2"/>
<keyword evidence="7" id="KW-0732">Signal</keyword>
<sequence>MKSVIALAATTLALAAPAFAEGDAAAGEKAFKKCKACHTIASPEGEVIFKGGKTGPNLYGVVGRVAGSEDFKYGDGLKEANAAGFVWTAEEIVTYSADPKAWLADNGYAAKSKMSYKLKKGGEDVVAYLVSVAPAPEMEAEATEEAAEEKSE</sequence>
<protein>
    <submittedName>
        <fullName evidence="9">Cytochrome c</fullName>
    </submittedName>
</protein>
<dbReference type="GO" id="GO:0046872">
    <property type="term" value="F:metal ion binding"/>
    <property type="evidence" value="ECO:0007669"/>
    <property type="project" value="UniProtKB-KW"/>
</dbReference>
<gene>
    <name evidence="9" type="ORF">SAMN04488036_11189</name>
</gene>
<keyword evidence="5 6" id="KW-0408">Iron</keyword>
<feature type="chain" id="PRO_5011750768" evidence="7">
    <location>
        <begin position="21"/>
        <end position="152"/>
    </location>
</feature>
<keyword evidence="3 6" id="KW-0479">Metal-binding</keyword>
<dbReference type="PANTHER" id="PTHR11961">
    <property type="entry name" value="CYTOCHROME C"/>
    <property type="match status" value="1"/>
</dbReference>
<evidence type="ECO:0000256" key="3">
    <source>
        <dbReference type="ARBA" id="ARBA00022723"/>
    </source>
</evidence>
<evidence type="ECO:0000256" key="6">
    <source>
        <dbReference type="PROSITE-ProRule" id="PRU00433"/>
    </source>
</evidence>
<feature type="domain" description="Cytochrome c" evidence="8">
    <location>
        <begin position="22"/>
        <end position="133"/>
    </location>
</feature>